<feature type="compositionally biased region" description="Low complexity" evidence="2">
    <location>
        <begin position="208"/>
        <end position="219"/>
    </location>
</feature>
<dbReference type="PROSITE" id="PS00028">
    <property type="entry name" value="ZINC_FINGER_C2H2_1"/>
    <property type="match status" value="2"/>
</dbReference>
<organism evidence="4 5">
    <name type="scientific">Plectus sambesii</name>
    <dbReference type="NCBI Taxonomy" id="2011161"/>
    <lineage>
        <taxon>Eukaryota</taxon>
        <taxon>Metazoa</taxon>
        <taxon>Ecdysozoa</taxon>
        <taxon>Nematoda</taxon>
        <taxon>Chromadorea</taxon>
        <taxon>Plectida</taxon>
        <taxon>Plectina</taxon>
        <taxon>Plectoidea</taxon>
        <taxon>Plectidae</taxon>
        <taxon>Plectus</taxon>
    </lineage>
</organism>
<evidence type="ECO:0000313" key="4">
    <source>
        <dbReference type="Proteomes" id="UP000887566"/>
    </source>
</evidence>
<dbReference type="InterPro" id="IPR013087">
    <property type="entry name" value="Znf_C2H2_type"/>
</dbReference>
<feature type="domain" description="C2H2-type" evidence="3">
    <location>
        <begin position="111"/>
        <end position="139"/>
    </location>
</feature>
<keyword evidence="1" id="KW-0479">Metal-binding</keyword>
<evidence type="ECO:0000313" key="5">
    <source>
        <dbReference type="WBParaSite" id="PSAMB.scaffold8830size5725.g31837.t1"/>
    </source>
</evidence>
<dbReference type="AlphaFoldDB" id="A0A914XID2"/>
<dbReference type="WBParaSite" id="PSAMB.scaffold8830size5725.g31837.t1">
    <property type="protein sequence ID" value="PSAMB.scaffold8830size5725.g31837.t1"/>
    <property type="gene ID" value="PSAMB.scaffold8830size5725.g31837"/>
</dbReference>
<sequence>MSECIDAVSLMLGTSGGAATLAIATTVKREKEECPSCGLYFADKEEAKSHWAMAHCEAADYLNDIKPRLLSHEDATTSRELSSLAEDTLRSVGQASDSTIASSTPFRPPKFNCGDCKEAFPTLGFLFRHLQLVHGRITPEIFECHTCGDAFTKLGYRDRHVRKCRPLAIFKASSAVTDAQVGVKRRRGRPPGSKSKTKINFNDSRKNSSSTLPSSSSLAKAAAPHGGKVLCLQAIVPSASLPIAIQPPASHPLEMTSTRLIRYPLVIVFNSEMVEILASISDNCGSIFNNSDSFIRIIAVGAVEIRWNYCSMPLSSEEKRNLKEGEIYIDEETQKKYRVKKAAFPQHQIGGPHGLGEPDDRSLRKVEADVLIPKLMNEAVEKIECHDLHLAIVNCFRLHGGVKGLKACAPERDIYNVCKIEK</sequence>
<dbReference type="Gene3D" id="3.30.160.60">
    <property type="entry name" value="Classic Zinc Finger"/>
    <property type="match status" value="1"/>
</dbReference>
<evidence type="ECO:0000256" key="2">
    <source>
        <dbReference type="SAM" id="MobiDB-lite"/>
    </source>
</evidence>
<keyword evidence="1" id="KW-0863">Zinc-finger</keyword>
<dbReference type="GO" id="GO:0008270">
    <property type="term" value="F:zinc ion binding"/>
    <property type="evidence" value="ECO:0007669"/>
    <property type="project" value="UniProtKB-KW"/>
</dbReference>
<evidence type="ECO:0000256" key="1">
    <source>
        <dbReference type="PROSITE-ProRule" id="PRU00042"/>
    </source>
</evidence>
<dbReference type="Pfam" id="PF00096">
    <property type="entry name" value="zf-C2H2"/>
    <property type="match status" value="1"/>
</dbReference>
<feature type="region of interest" description="Disordered" evidence="2">
    <location>
        <begin position="180"/>
        <end position="219"/>
    </location>
</feature>
<evidence type="ECO:0000259" key="3">
    <source>
        <dbReference type="PROSITE" id="PS50157"/>
    </source>
</evidence>
<name>A0A914XID2_9BILA</name>
<dbReference type="SUPFAM" id="SSF57667">
    <property type="entry name" value="beta-beta-alpha zinc fingers"/>
    <property type="match status" value="1"/>
</dbReference>
<protein>
    <submittedName>
        <fullName evidence="5">C2H2-type domain-containing protein</fullName>
    </submittedName>
</protein>
<dbReference type="PROSITE" id="PS50157">
    <property type="entry name" value="ZINC_FINGER_C2H2_2"/>
    <property type="match status" value="1"/>
</dbReference>
<dbReference type="InterPro" id="IPR036236">
    <property type="entry name" value="Znf_C2H2_sf"/>
</dbReference>
<keyword evidence="1" id="KW-0862">Zinc</keyword>
<reference evidence="5" key="1">
    <citation type="submission" date="2022-11" db="UniProtKB">
        <authorList>
            <consortium name="WormBaseParasite"/>
        </authorList>
    </citation>
    <scope>IDENTIFICATION</scope>
</reference>
<dbReference type="SMART" id="SM00355">
    <property type="entry name" value="ZnF_C2H2"/>
    <property type="match status" value="3"/>
</dbReference>
<dbReference type="Proteomes" id="UP000887566">
    <property type="component" value="Unplaced"/>
</dbReference>
<keyword evidence="4" id="KW-1185">Reference proteome</keyword>
<accession>A0A914XID2</accession>
<proteinExistence type="predicted"/>